<keyword evidence="3" id="KW-1185">Reference proteome</keyword>
<feature type="compositionally biased region" description="Pro residues" evidence="1">
    <location>
        <begin position="1"/>
        <end position="10"/>
    </location>
</feature>
<evidence type="ECO:0000313" key="3">
    <source>
        <dbReference type="Proteomes" id="UP000193218"/>
    </source>
</evidence>
<feature type="region of interest" description="Disordered" evidence="1">
    <location>
        <begin position="1"/>
        <end position="61"/>
    </location>
</feature>
<proteinExistence type="predicted"/>
<sequence>MPTSQHPPPARNISSDLWASSSSSSSSSSSDQYTSDSDVLPGPASRPNQAASKLTRAPLRSSRRYSIDRTPRYLKKSRACLRHALLCVWTIGRLDQQRELKGSLSKRSTTVHRPWTELSDCTVQLQNHIRDSRVLRNEQLVKCLDIFLASYSIHVSPSAHDRSYIRDRLTKAEARAVPGTQRHLEELQAKASKSELSSHHVEILAQCPPGILLTLVDCALPRDAEGAEILVFSGIPGSQLEDLDLMDRRMLHLFHIFGIDPTQIDEVRLQDCGAARLPTWIRGMANLSTLRLERTFLKGLPMWILEMEKLRWISSGCVFPSSSITLKGTMASFKRVCQIPRDLYVPVVTNVPNIRGPMSLAKMSTISALRQYEDDLDFWAVARALPPKFSAALLESWHCERCDKICLDDECGMLSCQLLVKAFDNSEDRGIWIKSRLCRLCRATLIGQAHHENLLVKLGIIVTSR</sequence>
<feature type="compositionally biased region" description="Low complexity" evidence="1">
    <location>
        <begin position="14"/>
        <end position="38"/>
    </location>
</feature>
<dbReference type="RefSeq" id="XP_021868277.1">
    <property type="nucleotide sequence ID" value="XM_022014197.1"/>
</dbReference>
<accession>A0A1Y1U7I1</accession>
<comment type="caution">
    <text evidence="2">The sequence shown here is derived from an EMBL/GenBank/DDBJ whole genome shotgun (WGS) entry which is preliminary data.</text>
</comment>
<dbReference type="AlphaFoldDB" id="A0A1Y1U7I1"/>
<dbReference type="STRING" id="4999.A0A1Y1U7I1"/>
<dbReference type="GeneID" id="33556005"/>
<evidence type="ECO:0000313" key="2">
    <source>
        <dbReference type="EMBL" id="ORX33989.1"/>
    </source>
</evidence>
<gene>
    <name evidence="2" type="ORF">BD324DRAFT_610336</name>
</gene>
<evidence type="ECO:0000256" key="1">
    <source>
        <dbReference type="SAM" id="MobiDB-lite"/>
    </source>
</evidence>
<protein>
    <submittedName>
        <fullName evidence="2">Uncharacterized protein</fullName>
    </submittedName>
</protein>
<dbReference type="Proteomes" id="UP000193218">
    <property type="component" value="Unassembled WGS sequence"/>
</dbReference>
<organism evidence="2 3">
    <name type="scientific">Kockovaella imperatae</name>
    <dbReference type="NCBI Taxonomy" id="4999"/>
    <lineage>
        <taxon>Eukaryota</taxon>
        <taxon>Fungi</taxon>
        <taxon>Dikarya</taxon>
        <taxon>Basidiomycota</taxon>
        <taxon>Agaricomycotina</taxon>
        <taxon>Tremellomycetes</taxon>
        <taxon>Tremellales</taxon>
        <taxon>Cuniculitremaceae</taxon>
        <taxon>Kockovaella</taxon>
    </lineage>
</organism>
<name>A0A1Y1U7I1_9TREE</name>
<reference evidence="2 3" key="1">
    <citation type="submission" date="2017-03" db="EMBL/GenBank/DDBJ databases">
        <title>Widespread Adenine N6-methylation of Active Genes in Fungi.</title>
        <authorList>
            <consortium name="DOE Joint Genome Institute"/>
            <person name="Mondo S.J."/>
            <person name="Dannebaum R.O."/>
            <person name="Kuo R.C."/>
            <person name="Louie K.B."/>
            <person name="Bewick A.J."/>
            <person name="Labutti K."/>
            <person name="Haridas S."/>
            <person name="Kuo A."/>
            <person name="Salamov A."/>
            <person name="Ahrendt S.R."/>
            <person name="Lau R."/>
            <person name="Bowen B.P."/>
            <person name="Lipzen A."/>
            <person name="Sullivan W."/>
            <person name="Andreopoulos W.B."/>
            <person name="Clum A."/>
            <person name="Lindquist E."/>
            <person name="Daum C."/>
            <person name="Northen T.R."/>
            <person name="Ramamoorthy G."/>
            <person name="Schmitz R.J."/>
            <person name="Gryganskyi A."/>
            <person name="Culley D."/>
            <person name="Magnuson J."/>
            <person name="James T.Y."/>
            <person name="O'Malley M.A."/>
            <person name="Stajich J.E."/>
            <person name="Spatafora J.W."/>
            <person name="Visel A."/>
            <person name="Grigoriev I.V."/>
        </authorList>
    </citation>
    <scope>NUCLEOTIDE SEQUENCE [LARGE SCALE GENOMIC DNA]</scope>
    <source>
        <strain evidence="2 3">NRRL Y-17943</strain>
    </source>
</reference>
<dbReference type="EMBL" id="NBSH01000016">
    <property type="protein sequence ID" value="ORX33989.1"/>
    <property type="molecule type" value="Genomic_DNA"/>
</dbReference>
<dbReference type="InParanoid" id="A0A1Y1U7I1"/>